<dbReference type="Proteomes" id="UP000054388">
    <property type="component" value="Unassembled WGS sequence"/>
</dbReference>
<dbReference type="EMBL" id="LMAI01000003">
    <property type="protein sequence ID" value="KUJ57141.1"/>
    <property type="molecule type" value="Genomic_DNA"/>
</dbReference>
<dbReference type="AlphaFoldDB" id="A0A101CJ03"/>
<gene>
    <name evidence="1" type="ORF">AR686_05620</name>
</gene>
<organism evidence="1 2">
    <name type="scientific">Chryseobacterium aquaticum subsp. greenlandense</name>
    <dbReference type="NCBI Taxonomy" id="345663"/>
    <lineage>
        <taxon>Bacteria</taxon>
        <taxon>Pseudomonadati</taxon>
        <taxon>Bacteroidota</taxon>
        <taxon>Flavobacteriia</taxon>
        <taxon>Flavobacteriales</taxon>
        <taxon>Weeksellaceae</taxon>
        <taxon>Chryseobacterium group</taxon>
        <taxon>Chryseobacterium</taxon>
    </lineage>
</organism>
<accession>A0A101CJ03</accession>
<proteinExistence type="predicted"/>
<name>A0A101CJ03_9FLAO</name>
<sequence>MIKLQIITTLLLSLLLTNCKNPETMKYKVGQEWNYQTRKREENSTLKILKIEEYPKHGKVIHISIGNLKVKNPNSKDGIAKEFTHIPISEKALNESVTNLKNEKVKLPDYMDGYSYWKKEFEQGVAGVFSISVSEIVDGMEESIVSGQGVVE</sequence>
<evidence type="ECO:0000313" key="1">
    <source>
        <dbReference type="EMBL" id="KUJ57141.1"/>
    </source>
</evidence>
<comment type="caution">
    <text evidence="1">The sequence shown here is derived from an EMBL/GenBank/DDBJ whole genome shotgun (WGS) entry which is preliminary data.</text>
</comment>
<reference evidence="1 2" key="1">
    <citation type="submission" date="2015-10" db="EMBL/GenBank/DDBJ databases">
        <title>Genome sequence of Chryseobacterium greenlandense.</title>
        <authorList>
            <person name="Newman J."/>
            <person name="Fischer K."/>
            <person name="Miller J."/>
        </authorList>
    </citation>
    <scope>NUCLEOTIDE SEQUENCE [LARGE SCALE GENOMIC DNA]</scope>
    <source>
        <strain evidence="1 2">UMB34</strain>
    </source>
</reference>
<evidence type="ECO:0000313" key="2">
    <source>
        <dbReference type="Proteomes" id="UP000054388"/>
    </source>
</evidence>
<protein>
    <submittedName>
        <fullName evidence="1">Uncharacterized protein</fullName>
    </submittedName>
</protein>